<dbReference type="OrthoDB" id="26899at2759"/>
<dbReference type="AlphaFoldDB" id="A0A9Q1K5I5"/>
<gene>
    <name evidence="12" type="ORF">Cgig2_028589</name>
</gene>
<evidence type="ECO:0000256" key="1">
    <source>
        <dbReference type="ARBA" id="ARBA00004123"/>
    </source>
</evidence>
<sequence length="254" mass="28106">MASASAARAGDGAAASIRKAATALASDNQPLIADIRKTINTMKEIAVEMEKLNRTQEAFLQVKQLENAVLELLDAAEECTCFYNVLQSVGNNYEPGPQLTNFKKLFEDEASKIKRGFSSNHQNHNLLRQFREAVWNVHHAGQPMPGEEQEDVVMTSTEVGLLNTVCPISGKSVTELSDPVRSMDCKHIYDKKAIGHYMKNSMKCPVAGCPKMLRASKVVCDPLLPVEIEEFRAVSKETVQADFIEDFTALDEED</sequence>
<dbReference type="GO" id="GO:0008270">
    <property type="term" value="F:zinc ion binding"/>
    <property type="evidence" value="ECO:0007669"/>
    <property type="project" value="UniProtKB-KW"/>
</dbReference>
<reference evidence="12" key="1">
    <citation type="submission" date="2022-04" db="EMBL/GenBank/DDBJ databases">
        <title>Carnegiea gigantea Genome sequencing and assembly v2.</title>
        <authorList>
            <person name="Copetti D."/>
            <person name="Sanderson M.J."/>
            <person name="Burquez A."/>
            <person name="Wojciechowski M.F."/>
        </authorList>
    </citation>
    <scope>NUCLEOTIDE SEQUENCE</scope>
    <source>
        <strain evidence="12">SGP5-SGP5p</strain>
        <tissue evidence="12">Aerial part</tissue>
    </source>
</reference>
<evidence type="ECO:0000256" key="2">
    <source>
        <dbReference type="ARBA" id="ARBA00004718"/>
    </source>
</evidence>
<dbReference type="Proteomes" id="UP001153076">
    <property type="component" value="Unassembled WGS sequence"/>
</dbReference>
<dbReference type="InterPro" id="IPR026846">
    <property type="entry name" value="Nse2(Mms21)"/>
</dbReference>
<evidence type="ECO:0000256" key="9">
    <source>
        <dbReference type="ARBA" id="ARBA00023242"/>
    </source>
</evidence>
<organism evidence="12 13">
    <name type="scientific">Carnegiea gigantea</name>
    <dbReference type="NCBI Taxonomy" id="171969"/>
    <lineage>
        <taxon>Eukaryota</taxon>
        <taxon>Viridiplantae</taxon>
        <taxon>Streptophyta</taxon>
        <taxon>Embryophyta</taxon>
        <taxon>Tracheophyta</taxon>
        <taxon>Spermatophyta</taxon>
        <taxon>Magnoliopsida</taxon>
        <taxon>eudicotyledons</taxon>
        <taxon>Gunneridae</taxon>
        <taxon>Pentapetalae</taxon>
        <taxon>Caryophyllales</taxon>
        <taxon>Cactineae</taxon>
        <taxon>Cactaceae</taxon>
        <taxon>Cactoideae</taxon>
        <taxon>Echinocereeae</taxon>
        <taxon>Carnegiea</taxon>
    </lineage>
</organism>
<dbReference type="PANTHER" id="PTHR21330">
    <property type="entry name" value="E3 SUMO-PROTEIN LIGASE NSE2"/>
    <property type="match status" value="1"/>
</dbReference>
<proteinExistence type="inferred from homology"/>
<evidence type="ECO:0000313" key="13">
    <source>
        <dbReference type="Proteomes" id="UP001153076"/>
    </source>
</evidence>
<dbReference type="GO" id="GO:0005634">
    <property type="term" value="C:nucleus"/>
    <property type="evidence" value="ECO:0007669"/>
    <property type="project" value="UniProtKB-SubCell"/>
</dbReference>
<dbReference type="GO" id="GO:0061665">
    <property type="term" value="F:SUMO ligase activity"/>
    <property type="evidence" value="ECO:0007669"/>
    <property type="project" value="TreeGrafter"/>
</dbReference>
<keyword evidence="5" id="KW-0479">Metal-binding</keyword>
<keyword evidence="7" id="KW-0833">Ubl conjugation pathway</keyword>
<dbReference type="GO" id="GO:0016925">
    <property type="term" value="P:protein sumoylation"/>
    <property type="evidence" value="ECO:0007669"/>
    <property type="project" value="TreeGrafter"/>
</dbReference>
<comment type="caution">
    <text evidence="12">The sequence shown here is derived from an EMBL/GenBank/DDBJ whole genome shotgun (WGS) entry which is preliminary data.</text>
</comment>
<accession>A0A9Q1K5I5</accession>
<keyword evidence="13" id="KW-1185">Reference proteome</keyword>
<dbReference type="PANTHER" id="PTHR21330:SF1">
    <property type="entry name" value="E3 SUMO-PROTEIN LIGASE NSE2"/>
    <property type="match status" value="1"/>
</dbReference>
<dbReference type="CDD" id="cd16651">
    <property type="entry name" value="SPL-RING_NSE2"/>
    <property type="match status" value="1"/>
</dbReference>
<evidence type="ECO:0000256" key="4">
    <source>
        <dbReference type="ARBA" id="ARBA00022679"/>
    </source>
</evidence>
<evidence type="ECO:0000256" key="6">
    <source>
        <dbReference type="ARBA" id="ARBA00022771"/>
    </source>
</evidence>
<comment type="pathway">
    <text evidence="2">Protein modification; protein sumoylation.</text>
</comment>
<keyword evidence="8" id="KW-0862">Zinc</keyword>
<dbReference type="GO" id="GO:0000724">
    <property type="term" value="P:double-strand break repair via homologous recombination"/>
    <property type="evidence" value="ECO:0007669"/>
    <property type="project" value="InterPro"/>
</dbReference>
<evidence type="ECO:0000256" key="3">
    <source>
        <dbReference type="ARBA" id="ARBA00008212"/>
    </source>
</evidence>
<dbReference type="GO" id="GO:0030915">
    <property type="term" value="C:Smc5-Smc6 complex"/>
    <property type="evidence" value="ECO:0007669"/>
    <property type="project" value="InterPro"/>
</dbReference>
<evidence type="ECO:0000256" key="7">
    <source>
        <dbReference type="ARBA" id="ARBA00022786"/>
    </source>
</evidence>
<feature type="domain" description="SP-RING-type" evidence="11">
    <location>
        <begin position="148"/>
        <end position="233"/>
    </location>
</feature>
<name>A0A9Q1K5I5_9CARY</name>
<keyword evidence="4" id="KW-0808">Transferase</keyword>
<comment type="subcellular location">
    <subcellularLocation>
        <location evidence="1">Nucleus</location>
    </subcellularLocation>
</comment>
<comment type="similarity">
    <text evidence="3">Belongs to the NSE2 family.</text>
</comment>
<dbReference type="InterPro" id="IPR013083">
    <property type="entry name" value="Znf_RING/FYVE/PHD"/>
</dbReference>
<keyword evidence="9" id="KW-0539">Nucleus</keyword>
<dbReference type="InterPro" id="IPR004181">
    <property type="entry name" value="Znf_MIZ"/>
</dbReference>
<evidence type="ECO:0000256" key="8">
    <source>
        <dbReference type="ARBA" id="ARBA00022833"/>
    </source>
</evidence>
<dbReference type="PROSITE" id="PS51044">
    <property type="entry name" value="ZF_SP_RING"/>
    <property type="match status" value="1"/>
</dbReference>
<dbReference type="Pfam" id="PF11789">
    <property type="entry name" value="zf-Nse"/>
    <property type="match status" value="1"/>
</dbReference>
<evidence type="ECO:0000256" key="10">
    <source>
        <dbReference type="PROSITE-ProRule" id="PRU00452"/>
    </source>
</evidence>
<dbReference type="EMBL" id="JAKOGI010000288">
    <property type="protein sequence ID" value="KAJ8437651.1"/>
    <property type="molecule type" value="Genomic_DNA"/>
</dbReference>
<dbReference type="Gene3D" id="3.30.40.10">
    <property type="entry name" value="Zinc/RING finger domain, C3HC4 (zinc finger)"/>
    <property type="match status" value="1"/>
</dbReference>
<evidence type="ECO:0000259" key="11">
    <source>
        <dbReference type="PROSITE" id="PS51044"/>
    </source>
</evidence>
<dbReference type="SUPFAM" id="SSF57850">
    <property type="entry name" value="RING/U-box"/>
    <property type="match status" value="1"/>
</dbReference>
<evidence type="ECO:0000313" key="12">
    <source>
        <dbReference type="EMBL" id="KAJ8437651.1"/>
    </source>
</evidence>
<keyword evidence="6 10" id="KW-0863">Zinc-finger</keyword>
<protein>
    <recommendedName>
        <fullName evidence="11">SP-RING-type domain-containing protein</fullName>
    </recommendedName>
</protein>
<evidence type="ECO:0000256" key="5">
    <source>
        <dbReference type="ARBA" id="ARBA00022723"/>
    </source>
</evidence>